<dbReference type="EMBL" id="JAMQGO010000006">
    <property type="protein sequence ID" value="MCM2562614.1"/>
    <property type="molecule type" value="Genomic_DNA"/>
</dbReference>
<organism evidence="1 2">
    <name type="scientific">Lutimaribacter degradans</name>
    <dbReference type="NCBI Taxonomy" id="2945989"/>
    <lineage>
        <taxon>Bacteria</taxon>
        <taxon>Pseudomonadati</taxon>
        <taxon>Pseudomonadota</taxon>
        <taxon>Alphaproteobacteria</taxon>
        <taxon>Rhodobacterales</taxon>
        <taxon>Roseobacteraceae</taxon>
        <taxon>Lutimaribacter</taxon>
    </lineage>
</organism>
<name>A0ACC5ZYJ8_9RHOB</name>
<evidence type="ECO:0000313" key="1">
    <source>
        <dbReference type="EMBL" id="MCM2562614.1"/>
    </source>
</evidence>
<evidence type="ECO:0000313" key="2">
    <source>
        <dbReference type="Proteomes" id="UP001203036"/>
    </source>
</evidence>
<gene>
    <name evidence="1" type="ORF">M8744_10715</name>
</gene>
<accession>A0ACC5ZYJ8</accession>
<dbReference type="Proteomes" id="UP001203036">
    <property type="component" value="Unassembled WGS sequence"/>
</dbReference>
<proteinExistence type="predicted"/>
<reference evidence="1" key="1">
    <citation type="submission" date="2022-06" db="EMBL/GenBank/DDBJ databases">
        <title>Lutimaribacter sp. EGI FJ00013, a novel bacterium isolated from a salt lake sediment enrichment.</title>
        <authorList>
            <person name="Gao L."/>
            <person name="Fang B.-Z."/>
            <person name="Li W.-J."/>
        </authorList>
    </citation>
    <scope>NUCLEOTIDE SEQUENCE</scope>
    <source>
        <strain evidence="1">EGI FJ00013</strain>
    </source>
</reference>
<sequence>MNVHQFGLVLIIGLALAPPPLAAEDGGGGILPYRDAGVVAQGQELYADHCAVCHGAELEGEENWRSRDADGYLPAPPHDASGHTWHHPDSQLIDITRRGIEAIVGNGYKSRMIGFADVLTDAEIISILAYIKSTWPTSVIDRHNQLNATADD</sequence>
<protein>
    <submittedName>
        <fullName evidence="1">Cytochrome c</fullName>
    </submittedName>
</protein>
<keyword evidence="2" id="KW-1185">Reference proteome</keyword>
<comment type="caution">
    <text evidence="1">The sequence shown here is derived from an EMBL/GenBank/DDBJ whole genome shotgun (WGS) entry which is preliminary data.</text>
</comment>